<protein>
    <submittedName>
        <fullName evidence="7">Oxidoreductase</fullName>
    </submittedName>
</protein>
<organism evidence="7 8">
    <name type="scientific">Desulfosarcina ovata subsp. ovata</name>
    <dbReference type="NCBI Taxonomy" id="2752305"/>
    <lineage>
        <taxon>Bacteria</taxon>
        <taxon>Pseudomonadati</taxon>
        <taxon>Thermodesulfobacteriota</taxon>
        <taxon>Desulfobacteria</taxon>
        <taxon>Desulfobacterales</taxon>
        <taxon>Desulfosarcinaceae</taxon>
        <taxon>Desulfosarcina</taxon>
    </lineage>
</organism>
<dbReference type="PANTHER" id="PTHR44379">
    <property type="entry name" value="OXIDOREDUCTASE WITH IRON-SULFUR SUBUNIT"/>
    <property type="match status" value="1"/>
</dbReference>
<dbReference type="SUPFAM" id="SSF54292">
    <property type="entry name" value="2Fe-2S ferredoxin-like"/>
    <property type="match status" value="1"/>
</dbReference>
<feature type="domain" description="2Fe-2S ferredoxin-type" evidence="6">
    <location>
        <begin position="3"/>
        <end position="79"/>
    </location>
</feature>
<keyword evidence="5" id="KW-0411">Iron-sulfur</keyword>
<gene>
    <name evidence="7" type="ORF">DSCOOX_63080</name>
</gene>
<evidence type="ECO:0000256" key="3">
    <source>
        <dbReference type="ARBA" id="ARBA00023002"/>
    </source>
</evidence>
<dbReference type="PROSITE" id="PS00197">
    <property type="entry name" value="2FE2S_FER_1"/>
    <property type="match status" value="1"/>
</dbReference>
<dbReference type="InterPro" id="IPR051452">
    <property type="entry name" value="Diverse_Oxidoreductases"/>
</dbReference>
<dbReference type="GO" id="GO:0051537">
    <property type="term" value="F:2 iron, 2 sulfur cluster binding"/>
    <property type="evidence" value="ECO:0007669"/>
    <property type="project" value="UniProtKB-KW"/>
</dbReference>
<dbReference type="InterPro" id="IPR036884">
    <property type="entry name" value="2Fe-2S-bd_dom_sf"/>
</dbReference>
<dbReference type="SUPFAM" id="SSF47741">
    <property type="entry name" value="CO dehydrogenase ISP C-domain like"/>
    <property type="match status" value="1"/>
</dbReference>
<keyword evidence="2" id="KW-0479">Metal-binding</keyword>
<dbReference type="InterPro" id="IPR001041">
    <property type="entry name" value="2Fe-2S_ferredoxin-type"/>
</dbReference>
<dbReference type="Gene3D" id="1.10.150.120">
    <property type="entry name" value="[2Fe-2S]-binding domain"/>
    <property type="match status" value="1"/>
</dbReference>
<dbReference type="FunFam" id="3.10.20.30:FF:000020">
    <property type="entry name" value="Xanthine dehydrogenase iron-sulfur subunit"/>
    <property type="match status" value="1"/>
</dbReference>
<sequence>MKKLIKLTVNDREYEMAVEPNLSLTDLIRYELKLTGTKKGCETGDCGACTVILDGIPVNSCLVLAVQANGRKVETIEGLANEAGLHPVQDAFVEHGAIQCGFCSSGMILSAKHLLDKNPKPEESEIRASISGNLCRCTGYQKIIDAIKSV</sequence>
<dbReference type="Proteomes" id="UP000422108">
    <property type="component" value="Chromosome"/>
</dbReference>
<evidence type="ECO:0000256" key="4">
    <source>
        <dbReference type="ARBA" id="ARBA00023004"/>
    </source>
</evidence>
<dbReference type="PROSITE" id="PS51085">
    <property type="entry name" value="2FE2S_FER_2"/>
    <property type="match status" value="1"/>
</dbReference>
<proteinExistence type="predicted"/>
<evidence type="ECO:0000313" key="7">
    <source>
        <dbReference type="EMBL" id="BBO93128.1"/>
    </source>
</evidence>
<reference evidence="7 8" key="1">
    <citation type="submission" date="2019-11" db="EMBL/GenBank/DDBJ databases">
        <title>Comparative genomics of hydrocarbon-degrading Desulfosarcina strains.</title>
        <authorList>
            <person name="Watanabe M."/>
            <person name="Kojima H."/>
            <person name="Fukui M."/>
        </authorList>
    </citation>
    <scope>NUCLEOTIDE SEQUENCE [LARGE SCALE GENOMIC DNA]</scope>
    <source>
        <strain evidence="8">oXyS1</strain>
    </source>
</reference>
<dbReference type="FunFam" id="1.10.150.120:FF:000003">
    <property type="entry name" value="Carbon monoxide dehydrogenase, small subunit"/>
    <property type="match status" value="1"/>
</dbReference>
<keyword evidence="8" id="KW-1185">Reference proteome</keyword>
<dbReference type="Pfam" id="PF00111">
    <property type="entry name" value="Fer2"/>
    <property type="match status" value="1"/>
</dbReference>
<evidence type="ECO:0000256" key="2">
    <source>
        <dbReference type="ARBA" id="ARBA00022723"/>
    </source>
</evidence>
<accession>A0A5K8AKK6</accession>
<evidence type="ECO:0000256" key="5">
    <source>
        <dbReference type="ARBA" id="ARBA00023014"/>
    </source>
</evidence>
<dbReference type="RefSeq" id="WP_155313777.1">
    <property type="nucleotide sequence ID" value="NZ_AP021879.1"/>
</dbReference>
<dbReference type="InterPro" id="IPR002888">
    <property type="entry name" value="2Fe-2S-bd"/>
</dbReference>
<dbReference type="PANTHER" id="PTHR44379:SF8">
    <property type="entry name" value="XANTHINE DEHYDROGENASE IRON-SULFUR-BINDING SUBUNIT XDHC-RELATED"/>
    <property type="match status" value="1"/>
</dbReference>
<dbReference type="InterPro" id="IPR036010">
    <property type="entry name" value="2Fe-2S_ferredoxin-like_sf"/>
</dbReference>
<evidence type="ECO:0000256" key="1">
    <source>
        <dbReference type="ARBA" id="ARBA00022714"/>
    </source>
</evidence>
<dbReference type="InterPro" id="IPR012675">
    <property type="entry name" value="Beta-grasp_dom_sf"/>
</dbReference>
<evidence type="ECO:0000313" key="8">
    <source>
        <dbReference type="Proteomes" id="UP000422108"/>
    </source>
</evidence>
<dbReference type="GO" id="GO:0046872">
    <property type="term" value="F:metal ion binding"/>
    <property type="evidence" value="ECO:0007669"/>
    <property type="project" value="UniProtKB-KW"/>
</dbReference>
<dbReference type="CDD" id="cd00207">
    <property type="entry name" value="fer2"/>
    <property type="match status" value="1"/>
</dbReference>
<keyword evidence="4" id="KW-0408">Iron</keyword>
<dbReference type="EMBL" id="AP021879">
    <property type="protein sequence ID" value="BBO93128.1"/>
    <property type="molecule type" value="Genomic_DNA"/>
</dbReference>
<dbReference type="InterPro" id="IPR006058">
    <property type="entry name" value="2Fe2S_fd_BS"/>
</dbReference>
<evidence type="ECO:0000259" key="6">
    <source>
        <dbReference type="PROSITE" id="PS51085"/>
    </source>
</evidence>
<dbReference type="Gene3D" id="3.10.20.30">
    <property type="match status" value="1"/>
</dbReference>
<dbReference type="GO" id="GO:0016491">
    <property type="term" value="F:oxidoreductase activity"/>
    <property type="evidence" value="ECO:0007669"/>
    <property type="project" value="UniProtKB-KW"/>
</dbReference>
<name>A0A5K8AKK6_9BACT</name>
<dbReference type="AlphaFoldDB" id="A0A5K8AKK6"/>
<keyword evidence="1" id="KW-0001">2Fe-2S</keyword>
<keyword evidence="3" id="KW-0560">Oxidoreductase</keyword>
<dbReference type="Pfam" id="PF01799">
    <property type="entry name" value="Fer2_2"/>
    <property type="match status" value="1"/>
</dbReference>